<reference evidence="1 2" key="1">
    <citation type="submission" date="2022-04" db="EMBL/GenBank/DDBJ databases">
        <title>Gracilibacillus sp. isolated from saltern.</title>
        <authorList>
            <person name="Won M."/>
            <person name="Lee C.-M."/>
            <person name="Woen H.-Y."/>
            <person name="Kwon S.-W."/>
        </authorList>
    </citation>
    <scope>NUCLEOTIDE SEQUENCE [LARGE SCALE GENOMIC DNA]</scope>
    <source>
        <strain evidence="1 2">SSPM10-3</strain>
    </source>
</reference>
<dbReference type="RefSeq" id="WP_244747263.1">
    <property type="nucleotide sequence ID" value="NZ_CP095071.1"/>
</dbReference>
<sequence length="102" mass="11026">MSSGNPTAADILIDNPEADIFLLNGIVYSNAGDLDWVMEKDWTAGEEVAEITRQTAESNEFTSGTATILPVGTSIYQTEEPSGLYIAIVNNEEIPYIGLREG</sequence>
<gene>
    <name evidence="1" type="ORF">MUN87_08400</name>
</gene>
<name>A0ABY4GRI2_9BACI</name>
<proteinExistence type="predicted"/>
<protein>
    <submittedName>
        <fullName evidence="1">Uncharacterized protein</fullName>
    </submittedName>
</protein>
<accession>A0ABY4GRI2</accession>
<evidence type="ECO:0000313" key="2">
    <source>
        <dbReference type="Proteomes" id="UP000831537"/>
    </source>
</evidence>
<evidence type="ECO:0000313" key="1">
    <source>
        <dbReference type="EMBL" id="UOQ86889.1"/>
    </source>
</evidence>
<dbReference type="Proteomes" id="UP000831537">
    <property type="component" value="Chromosome"/>
</dbReference>
<dbReference type="EMBL" id="CP095071">
    <property type="protein sequence ID" value="UOQ86889.1"/>
    <property type="molecule type" value="Genomic_DNA"/>
</dbReference>
<keyword evidence="2" id="KW-1185">Reference proteome</keyword>
<organism evidence="1 2">
    <name type="scientific">Gracilibacillus salinarum</name>
    <dbReference type="NCBI Taxonomy" id="2932255"/>
    <lineage>
        <taxon>Bacteria</taxon>
        <taxon>Bacillati</taxon>
        <taxon>Bacillota</taxon>
        <taxon>Bacilli</taxon>
        <taxon>Bacillales</taxon>
        <taxon>Bacillaceae</taxon>
        <taxon>Gracilibacillus</taxon>
    </lineage>
</organism>